<dbReference type="PANTHER" id="PTHR18968:SF167">
    <property type="entry name" value="ACETOLACTATE SYNTHASE LARGE SUBUNIT ILVB2-RELATED"/>
    <property type="match status" value="1"/>
</dbReference>
<dbReference type="NCBIfam" id="NF006122">
    <property type="entry name" value="PRK08266.1"/>
    <property type="match status" value="1"/>
</dbReference>
<dbReference type="CDD" id="cd00568">
    <property type="entry name" value="TPP_enzymes"/>
    <property type="match status" value="1"/>
</dbReference>
<dbReference type="PROSITE" id="PS00187">
    <property type="entry name" value="TPP_ENZYMES"/>
    <property type="match status" value="1"/>
</dbReference>
<dbReference type="Pfam" id="PF02776">
    <property type="entry name" value="TPP_enzyme_N"/>
    <property type="match status" value="1"/>
</dbReference>
<dbReference type="InterPro" id="IPR012001">
    <property type="entry name" value="Thiamin_PyroP_enz_TPP-bd_dom"/>
</dbReference>
<feature type="domain" description="Thiamine pyrophosphate enzyme N-terminal TPP-binding" evidence="6">
    <location>
        <begin position="4"/>
        <end position="124"/>
    </location>
</feature>
<dbReference type="EMBL" id="JAZHOG010000001">
    <property type="protein sequence ID" value="MEJ8566242.1"/>
    <property type="molecule type" value="Genomic_DNA"/>
</dbReference>
<proteinExistence type="inferred from homology"/>
<dbReference type="PANTHER" id="PTHR18968">
    <property type="entry name" value="THIAMINE PYROPHOSPHATE ENZYMES"/>
    <property type="match status" value="1"/>
</dbReference>
<dbReference type="AlphaFoldDB" id="A0AAW9R9B3"/>
<evidence type="ECO:0000259" key="5">
    <source>
        <dbReference type="Pfam" id="PF02775"/>
    </source>
</evidence>
<evidence type="ECO:0000259" key="4">
    <source>
        <dbReference type="Pfam" id="PF00205"/>
    </source>
</evidence>
<dbReference type="SUPFAM" id="SSF52467">
    <property type="entry name" value="DHS-like NAD/FAD-binding domain"/>
    <property type="match status" value="1"/>
</dbReference>
<dbReference type="InterPro" id="IPR029061">
    <property type="entry name" value="THDP-binding"/>
</dbReference>
<evidence type="ECO:0000256" key="2">
    <source>
        <dbReference type="ARBA" id="ARBA00023052"/>
    </source>
</evidence>
<evidence type="ECO:0000313" key="8">
    <source>
        <dbReference type="Proteomes" id="UP001359886"/>
    </source>
</evidence>
<dbReference type="InterPro" id="IPR000399">
    <property type="entry name" value="TPP-bd_CS"/>
</dbReference>
<evidence type="ECO:0000256" key="1">
    <source>
        <dbReference type="ARBA" id="ARBA00007812"/>
    </source>
</evidence>
<keyword evidence="2 3" id="KW-0786">Thiamine pyrophosphate</keyword>
<dbReference type="Pfam" id="PF00205">
    <property type="entry name" value="TPP_enzyme_M"/>
    <property type="match status" value="1"/>
</dbReference>
<comment type="caution">
    <text evidence="7">The sequence shown here is derived from an EMBL/GenBank/DDBJ whole genome shotgun (WGS) entry which is preliminary data.</text>
</comment>
<keyword evidence="8" id="KW-1185">Reference proteome</keyword>
<dbReference type="CDD" id="cd07035">
    <property type="entry name" value="TPP_PYR_POX_like"/>
    <property type="match status" value="1"/>
</dbReference>
<dbReference type="RefSeq" id="WP_354693565.1">
    <property type="nucleotide sequence ID" value="NZ_JAZHOG010000001.1"/>
</dbReference>
<dbReference type="InterPro" id="IPR011766">
    <property type="entry name" value="TPP_enzyme_TPP-bd"/>
</dbReference>
<evidence type="ECO:0000256" key="3">
    <source>
        <dbReference type="RuleBase" id="RU362132"/>
    </source>
</evidence>
<evidence type="ECO:0000259" key="6">
    <source>
        <dbReference type="Pfam" id="PF02776"/>
    </source>
</evidence>
<comment type="similarity">
    <text evidence="1 3">Belongs to the TPP enzyme family.</text>
</comment>
<dbReference type="Gene3D" id="3.40.50.970">
    <property type="match status" value="2"/>
</dbReference>
<dbReference type="Proteomes" id="UP001359886">
    <property type="component" value="Unassembled WGS sequence"/>
</dbReference>
<dbReference type="Gene3D" id="3.40.50.1220">
    <property type="entry name" value="TPP-binding domain"/>
    <property type="match status" value="1"/>
</dbReference>
<dbReference type="GO" id="GO:0030976">
    <property type="term" value="F:thiamine pyrophosphate binding"/>
    <property type="evidence" value="ECO:0007669"/>
    <property type="project" value="InterPro"/>
</dbReference>
<dbReference type="InterPro" id="IPR012000">
    <property type="entry name" value="Thiamin_PyroP_enz_cen_dom"/>
</dbReference>
<protein>
    <submittedName>
        <fullName evidence="7">Thiamine pyrophosphate-dependent enzyme</fullName>
    </submittedName>
</protein>
<organism evidence="7 8">
    <name type="scientific">Elongatibacter sediminis</name>
    <dbReference type="NCBI Taxonomy" id="3119006"/>
    <lineage>
        <taxon>Bacteria</taxon>
        <taxon>Pseudomonadati</taxon>
        <taxon>Pseudomonadota</taxon>
        <taxon>Gammaproteobacteria</taxon>
        <taxon>Chromatiales</taxon>
        <taxon>Wenzhouxiangellaceae</taxon>
        <taxon>Elongatibacter</taxon>
    </lineage>
</organism>
<dbReference type="GO" id="GO:0000287">
    <property type="term" value="F:magnesium ion binding"/>
    <property type="evidence" value="ECO:0007669"/>
    <property type="project" value="InterPro"/>
</dbReference>
<dbReference type="GO" id="GO:0009099">
    <property type="term" value="P:L-valine biosynthetic process"/>
    <property type="evidence" value="ECO:0007669"/>
    <property type="project" value="TreeGrafter"/>
</dbReference>
<dbReference type="Pfam" id="PF02775">
    <property type="entry name" value="TPP_enzyme_C"/>
    <property type="match status" value="1"/>
</dbReference>
<dbReference type="GO" id="GO:0005948">
    <property type="term" value="C:acetolactate synthase complex"/>
    <property type="evidence" value="ECO:0007669"/>
    <property type="project" value="TreeGrafter"/>
</dbReference>
<accession>A0AAW9R9B3</accession>
<dbReference type="InterPro" id="IPR045229">
    <property type="entry name" value="TPP_enz"/>
</dbReference>
<reference evidence="7 8" key="1">
    <citation type="submission" date="2024-02" db="EMBL/GenBank/DDBJ databases">
        <title>A novel Wenzhouxiangellaceae bacterium, isolated from coastal sediments.</title>
        <authorList>
            <person name="Du Z.-J."/>
            <person name="Ye Y.-Q."/>
            <person name="Zhang X.-Y."/>
        </authorList>
    </citation>
    <scope>NUCLEOTIDE SEQUENCE [LARGE SCALE GENOMIC DNA]</scope>
    <source>
        <strain evidence="7 8">CH-27</strain>
    </source>
</reference>
<dbReference type="GO" id="GO:0003984">
    <property type="term" value="F:acetolactate synthase activity"/>
    <property type="evidence" value="ECO:0007669"/>
    <property type="project" value="TreeGrafter"/>
</dbReference>
<name>A0AAW9R9B3_9GAMM</name>
<feature type="domain" description="Thiamine pyrophosphate enzyme central" evidence="4">
    <location>
        <begin position="195"/>
        <end position="320"/>
    </location>
</feature>
<dbReference type="InterPro" id="IPR029035">
    <property type="entry name" value="DHS-like_NAD/FAD-binding_dom"/>
</dbReference>
<sequence length="547" mass="59005">MPNMTGADAIVASLTANGVDTLFGLPGGQLDHLFDSVYRLDDAPRLIHSRHEQGAAYMAFGYAQSTGKVGAYTVVPGPGLLNSTAALCTAWACGSPVLAISGQVHLKGIDSGYGHLHEIPDQLGMVRHITKWAERINHPTQTAAIMDQAFSELRSGRVRPVEVEMPMDVMGASAEVAQPRATQPPPPPPVNTDQIREAAQLLAKSRRPLIVIGGGALDAGTELLAIAERLQAPVVAKRKGKGVVSDDHYLSQNLPAGHRLWGEADAVLAVGTRLKMPLTMWGRDGDLKLVRVDIDPVELTRIAEPDVGIVGDARAVLAALAEELERTGDAAASREEELRNLKQGIGAQLREKIAPQMAYLDTIRAALPRDGYFVDEVTQVGFASWYGFPVYEPRHFISACQQGTLGYGFATALGVAAAHPDKAVVQVSGDGGFMFTMQELATAVHYGLNLVTVIFNDNTFSNVQRQQDEWFDGRRICSDLTNPDFVKMAESFGAGAYRVGNPAELAAALPRAFNEDGPTLIEVTVTERMPTPWPFILMPQNRRSLCD</sequence>
<feature type="domain" description="Thiamine pyrophosphate enzyme TPP-binding" evidence="5">
    <location>
        <begin position="379"/>
        <end position="523"/>
    </location>
</feature>
<gene>
    <name evidence="7" type="ORF">V3330_01285</name>
</gene>
<evidence type="ECO:0000313" key="7">
    <source>
        <dbReference type="EMBL" id="MEJ8566242.1"/>
    </source>
</evidence>
<dbReference type="GO" id="GO:0050660">
    <property type="term" value="F:flavin adenine dinucleotide binding"/>
    <property type="evidence" value="ECO:0007669"/>
    <property type="project" value="TreeGrafter"/>
</dbReference>
<dbReference type="GO" id="GO:0009097">
    <property type="term" value="P:isoleucine biosynthetic process"/>
    <property type="evidence" value="ECO:0007669"/>
    <property type="project" value="TreeGrafter"/>
</dbReference>
<dbReference type="SUPFAM" id="SSF52518">
    <property type="entry name" value="Thiamin diphosphate-binding fold (THDP-binding)"/>
    <property type="match status" value="2"/>
</dbReference>